<sequence length="451" mass="48113">MLARAALTATALLAFAQNPGAHGNIKEPKATFTNGAPIVQWVMIDNFWVIGIGGDQVGKFKTMAKEKGMGFNDVVLDMVKDKKWGYTSTDVDSQPVPSDGKVKWLANGGGACELYIDDKMVPHGDDSEEEFPGGLDALVQFKIFSLLPKSTMLARAALSVTALLAFAPEADAHGNLKEPKATFQDGAPTVEWVTMIDNFWDIGSGGDQVGKFKTMAKEKGMSVKDVVLDMVKDKKCGYTRTDVDPQPVPSDGKVKWLGNGGGGFTHTGPCELYLDDKMVLHGDDCEEEFPGGADGSNKMSEMPVDFASCNGKCMLTIYWLAFQNEQWQAYVNCVPVQGSGSATQTQSSAAGPSTEEQTPAAPSTSSTGSNTEEQASPEIPSTGTQSKQGSSNEEQTPEAPTTQTTPAPAADNPSEKTPSTETKTTEAPSLETQDTKCNAPARRLRKKISTV</sequence>
<evidence type="ECO:0000313" key="4">
    <source>
        <dbReference type="Proteomes" id="UP000688947"/>
    </source>
</evidence>
<evidence type="ECO:0000256" key="2">
    <source>
        <dbReference type="SAM" id="SignalP"/>
    </source>
</evidence>
<feature type="region of interest" description="Disordered" evidence="1">
    <location>
        <begin position="339"/>
        <end position="451"/>
    </location>
</feature>
<proteinExistence type="predicted"/>
<organism evidence="3 4">
    <name type="scientific">Phytophthora cactorum</name>
    <dbReference type="NCBI Taxonomy" id="29920"/>
    <lineage>
        <taxon>Eukaryota</taxon>
        <taxon>Sar</taxon>
        <taxon>Stramenopiles</taxon>
        <taxon>Oomycota</taxon>
        <taxon>Peronosporomycetes</taxon>
        <taxon>Peronosporales</taxon>
        <taxon>Peronosporaceae</taxon>
        <taxon>Phytophthora</taxon>
    </lineage>
</organism>
<protein>
    <recommendedName>
        <fullName evidence="5">Concanavalin A-like lectin/glucanase domain</fullName>
    </recommendedName>
</protein>
<gene>
    <name evidence="3" type="ORF">JG687_00004641</name>
</gene>
<feature type="compositionally biased region" description="Low complexity" evidence="1">
    <location>
        <begin position="339"/>
        <end position="367"/>
    </location>
</feature>
<feature type="compositionally biased region" description="Polar residues" evidence="1">
    <location>
        <begin position="368"/>
        <end position="392"/>
    </location>
</feature>
<dbReference type="AlphaFoldDB" id="A0A8T1USQ1"/>
<dbReference type="VEuPathDB" id="FungiDB:PC110_g7563"/>
<dbReference type="Proteomes" id="UP000688947">
    <property type="component" value="Unassembled WGS sequence"/>
</dbReference>
<feature type="signal peptide" evidence="2">
    <location>
        <begin position="1"/>
        <end position="23"/>
    </location>
</feature>
<feature type="chain" id="PRO_5035782331" description="Concanavalin A-like lectin/glucanase domain" evidence="2">
    <location>
        <begin position="24"/>
        <end position="451"/>
    </location>
</feature>
<reference evidence="3" key="1">
    <citation type="submission" date="2021-01" db="EMBL/GenBank/DDBJ databases">
        <title>Phytophthora aleatoria, a newly-described species from Pinus radiata is distinct from Phytophthora cactorum isolates based on comparative genomics.</title>
        <authorList>
            <person name="Mcdougal R."/>
            <person name="Panda P."/>
            <person name="Williams N."/>
            <person name="Studholme D.J."/>
        </authorList>
    </citation>
    <scope>NUCLEOTIDE SEQUENCE</scope>
    <source>
        <strain evidence="3">NZFS 3830</strain>
    </source>
</reference>
<name>A0A8T1USQ1_9STRA</name>
<comment type="caution">
    <text evidence="3">The sequence shown here is derived from an EMBL/GenBank/DDBJ whole genome shotgun (WGS) entry which is preliminary data.</text>
</comment>
<dbReference type="EMBL" id="JAENGZ010000162">
    <property type="protein sequence ID" value="KAG6966845.1"/>
    <property type="molecule type" value="Genomic_DNA"/>
</dbReference>
<evidence type="ECO:0008006" key="5">
    <source>
        <dbReference type="Google" id="ProtNLM"/>
    </source>
</evidence>
<dbReference type="OrthoDB" id="121999at2759"/>
<dbReference type="VEuPathDB" id="FungiDB:PC110_g7564"/>
<feature type="compositionally biased region" description="Low complexity" evidence="1">
    <location>
        <begin position="393"/>
        <end position="429"/>
    </location>
</feature>
<evidence type="ECO:0000256" key="1">
    <source>
        <dbReference type="SAM" id="MobiDB-lite"/>
    </source>
</evidence>
<keyword evidence="2" id="KW-0732">Signal</keyword>
<feature type="compositionally biased region" description="Basic residues" evidence="1">
    <location>
        <begin position="442"/>
        <end position="451"/>
    </location>
</feature>
<accession>A0A8T1USQ1</accession>
<evidence type="ECO:0000313" key="3">
    <source>
        <dbReference type="EMBL" id="KAG6966845.1"/>
    </source>
</evidence>